<dbReference type="GeneID" id="37620238"/>
<keyword evidence="1 7" id="KW-0167">Capsid protein</keyword>
<dbReference type="EMBL" id="KT932713">
    <property type="protein sequence ID" value="ALP46956.1"/>
    <property type="molecule type" value="Genomic_DNA"/>
</dbReference>
<evidence type="ECO:0000256" key="1">
    <source>
        <dbReference type="ARBA" id="ARBA00022561"/>
    </source>
</evidence>
<dbReference type="GO" id="GO:0042025">
    <property type="term" value="C:host cell nucleus"/>
    <property type="evidence" value="ECO:0007669"/>
    <property type="project" value="UniProtKB-SubCell"/>
</dbReference>
<dbReference type="GO" id="GO:0075509">
    <property type="term" value="P:endocytosis involved in viral entry into host cell"/>
    <property type="evidence" value="ECO:0007669"/>
    <property type="project" value="UniProtKB-KW"/>
</dbReference>
<feature type="disulfide bond" description="Interchain (with Cys-174)" evidence="7">
    <location>
        <position position="428"/>
    </location>
</feature>
<evidence type="ECO:0000256" key="3">
    <source>
        <dbReference type="ARBA" id="ARBA00022804"/>
    </source>
</evidence>
<dbReference type="HAMAP" id="MF_04002">
    <property type="entry name" value="PPV_L1"/>
    <property type="match status" value="1"/>
</dbReference>
<dbReference type="Pfam" id="PF00500">
    <property type="entry name" value="Late_protein_L1"/>
    <property type="match status" value="1"/>
</dbReference>
<evidence type="ECO:0000256" key="9">
    <source>
        <dbReference type="SAM" id="MobiDB-lite"/>
    </source>
</evidence>
<dbReference type="KEGG" id="vg:37620238"/>
<feature type="compositionally biased region" description="Polar residues" evidence="9">
    <location>
        <begin position="472"/>
        <end position="495"/>
    </location>
</feature>
<dbReference type="InterPro" id="IPR036973">
    <property type="entry name" value="Capsid_L1_sf_Papillomavir"/>
</dbReference>
<dbReference type="RefSeq" id="YP_009508747.1">
    <property type="nucleotide sequence ID" value="NC_039037.1"/>
</dbReference>
<evidence type="ECO:0000256" key="7">
    <source>
        <dbReference type="HAMAP-Rule" id="MF_04002"/>
    </source>
</evidence>
<comment type="subunit">
    <text evidence="7">Self-assembles into homopentamers. The capsid has an icosahedral symmetry and consists of 72 capsomers, with each capsomer being a pentamer of L1. Interacts with the minor capsid protein L2; this interaction is necessary for viral genome encapsidation. Interacts with protein E2; this interaction enhances E2-dependent replication and transcription activation.</text>
</comment>
<dbReference type="SUPFAM" id="SSF88648">
    <property type="entry name" value="Group I dsDNA viruses"/>
    <property type="match status" value="1"/>
</dbReference>
<keyword evidence="11" id="KW-1185">Reference proteome</keyword>
<keyword evidence="6 7" id="KW-1160">Virus entry into host cell</keyword>
<comment type="subcellular location">
    <subcellularLocation>
        <location evidence="7">Virion</location>
    </subcellularLocation>
    <subcellularLocation>
        <location evidence="7">Host nucleus</location>
    </subcellularLocation>
</comment>
<accession>A0A1I9KHZ9</accession>
<evidence type="ECO:0000313" key="11">
    <source>
        <dbReference type="Proteomes" id="UP000241855"/>
    </source>
</evidence>
<keyword evidence="3 7" id="KW-1161">Viral attachment to host cell</keyword>
<dbReference type="InterPro" id="IPR011222">
    <property type="entry name" value="dsDNA_vir_gr_I_capsid"/>
</dbReference>
<dbReference type="GO" id="GO:0039620">
    <property type="term" value="C:T=7 icosahedral viral capsid"/>
    <property type="evidence" value="ECO:0007669"/>
    <property type="project" value="UniProtKB-UniRule"/>
</dbReference>
<evidence type="ECO:0000256" key="8">
    <source>
        <dbReference type="RuleBase" id="RU361248"/>
    </source>
</evidence>
<gene>
    <name evidence="7 8 10" type="primary">L1</name>
</gene>
<keyword evidence="2 7" id="KW-0945">Host-virus interaction</keyword>
<feature type="region of interest" description="Disordered" evidence="9">
    <location>
        <begin position="472"/>
        <end position="504"/>
    </location>
</feature>
<feature type="disulfide bond" description="Interchain (with Cys-428)" evidence="7">
    <location>
        <position position="174"/>
    </location>
</feature>
<evidence type="ECO:0000313" key="10">
    <source>
        <dbReference type="EMBL" id="ALP46956.1"/>
    </source>
</evidence>
<keyword evidence="7" id="KW-1164">Virus endocytosis by host</keyword>
<dbReference type="InterPro" id="IPR002210">
    <property type="entry name" value="Capsid_L1_Papillomavir"/>
</dbReference>
<dbReference type="GO" id="GO:0019062">
    <property type="term" value="P:virion attachment to host cell"/>
    <property type="evidence" value="ECO:0007669"/>
    <property type="project" value="UniProtKB-UniRule"/>
</dbReference>
<dbReference type="Gene3D" id="2.60.175.20">
    <property type="entry name" value="Major capsid L1 (late) superfamily, Papillomavirus"/>
    <property type="match status" value="2"/>
</dbReference>
<organism evidence="10 11">
    <name type="scientific">Pudu puda papillomavirus 1</name>
    <dbReference type="NCBI Taxonomy" id="1747360"/>
    <lineage>
        <taxon>Viruses</taxon>
        <taxon>Monodnaviria</taxon>
        <taxon>Shotokuvirae</taxon>
        <taxon>Cossaviricota</taxon>
        <taxon>Papovaviricetes</taxon>
        <taxon>Zurhausenvirales</taxon>
        <taxon>Papillomaviridae</taxon>
        <taxon>Firstpapillomavirinae</taxon>
        <taxon>Dyokappapapillomavirus</taxon>
        <taxon>Dyokappapapillomavirus 5</taxon>
    </lineage>
</organism>
<keyword evidence="7" id="KW-1048">Host nucleus</keyword>
<protein>
    <recommendedName>
        <fullName evidence="7 8">Major capsid protein L1</fullName>
    </recommendedName>
</protein>
<evidence type="ECO:0000256" key="2">
    <source>
        <dbReference type="ARBA" id="ARBA00022581"/>
    </source>
</evidence>
<keyword evidence="4 7" id="KW-0946">Virion</keyword>
<keyword evidence="5 7" id="KW-0426">Late protein</keyword>
<evidence type="ECO:0000256" key="5">
    <source>
        <dbReference type="ARBA" id="ARBA00022921"/>
    </source>
</evidence>
<keyword evidence="8" id="KW-1145">T=7 icosahedral capsid protein</keyword>
<evidence type="ECO:0000256" key="4">
    <source>
        <dbReference type="ARBA" id="ARBA00022844"/>
    </source>
</evidence>
<dbReference type="PRINTS" id="PR00865">
    <property type="entry name" value="HPVCAPSIDL1"/>
</dbReference>
<comment type="function">
    <text evidence="7 8">Forms an icosahedral capsid with a T=7 symmetry and a 50 nm diameter. The capsid is composed of 72 pentamers linked to each other by disulfide bonds and associated with L2 proteins. Binds to heparan sulfate proteoglycans on cell surface of basal layer keratinocytes to provide initial virion attachment. This binding mediates a conformational change in the virus capsid that facilitates efficient infection. The virion enters the host cell via endocytosis. During virus trafficking, L1 protein dissociates from the viral DNA and the genomic DNA is released to the host nucleus. The virion assembly takes place within the cell nucleus. Encapsulates the genomic DNA together with protein L2.</text>
</comment>
<dbReference type="OrthoDB" id="5037at10239"/>
<evidence type="ECO:0000256" key="6">
    <source>
        <dbReference type="ARBA" id="ARBA00023296"/>
    </source>
</evidence>
<reference evidence="11" key="1">
    <citation type="submission" date="2015-10" db="EMBL/GenBank/DDBJ databases">
        <title>Exploring papillomavirus diversity in european mammals.</title>
        <authorList>
            <person name="Mengual-Chulia B."/>
            <person name="Wittstatt U."/>
            <person name="Gottschling M."/>
            <person name="Bravo I.G."/>
        </authorList>
    </citation>
    <scope>NUCLEOTIDE SEQUENCE [LARGE SCALE GENOMIC DNA]</scope>
</reference>
<dbReference type="Proteomes" id="UP000241855">
    <property type="component" value="Genome"/>
</dbReference>
<keyword evidence="7" id="KW-1162">Viral penetration into host cytoplasm</keyword>
<keyword evidence="7" id="KW-1015">Disulfide bond</keyword>
<name>A0A1I9KHZ9_9PAPI</name>
<proteinExistence type="inferred from homology"/>
<sequence>MAYWVSSSNNFFIPPSPVSRIYSTDEFVERTDQFYHAGSDRLLTVGHPMYEIVNEELEVVVPKVSANQYRAFRIYLPDPNKFAFSDPQFYDPDRQRLVWGLRGLEIGRGGPLGIGVIGNPLTNRFEDVENQGRYLPTQGVDNRQNIGMDNKQTQTIIVGSKPATGEHWGKALACAEPEPKKGDCPPIELVNSTIEDGDMMDTGFGNMDFKALQENKSEVPLDISQSICKYPDYLKMSKDPYGDSLFFFARSEQMYVRHTFSRAGTVGDKVPDAFYIKGQGGQSQENIGTPQYWGVPSGSLVSSSSQLFNKPYWILQAQGHNNGICWENELFITIGDNTRGTNFSLSVATKEEESFTASNFNEYTRHVEEFDISLLLQVCKVTLTPEVITHLHQMNPNIFDLWNLGVNPPPTLALSDSYRYIKSLATKCPDSIPSKEKKDPYENLKFWEVDLREKLSMDLDQFSLGRKFLYQRGTTPRSSTASRKRASQVTRSAKSTVKRRRKNA</sequence>
<comment type="similarity">
    <text evidence="7 8">Belongs to the papillomaviridae L1 protein family.</text>
</comment>
<dbReference type="GO" id="GO:0005198">
    <property type="term" value="F:structural molecule activity"/>
    <property type="evidence" value="ECO:0007669"/>
    <property type="project" value="UniProtKB-UniRule"/>
</dbReference>